<evidence type="ECO:0000313" key="1">
    <source>
        <dbReference type="EnsemblProtists" id="EOD32932"/>
    </source>
</evidence>
<reference evidence="1" key="2">
    <citation type="submission" date="2024-10" db="UniProtKB">
        <authorList>
            <consortium name="EnsemblProtists"/>
        </authorList>
    </citation>
    <scope>IDENTIFICATION</scope>
</reference>
<sequence length="325" mass="34894">MLRPKTPRIGIVRLDQPRTAKTAVLGDLVAPQSLQGVAPQSLQGSESLSQTDIIYRRAEGYTFSVCVSGHPVNAPDQLQLTRGEVRIRGTQGDPQHLFEVGGNQPPRARNPSFTEPWVVNGRAVGVVYIYLPELILANLKQTLAELRELECRCLSSSCGFMANINSFCAARSGMPTLMSTLDLLPTLLLSLPPEDVILVLTSNGTNFKRHAETLIPPHVPLKRLRVCGLEQVRGFGAEVASGTTVDPLLAEAGIVGAVVEAFTATAPSPIGAILLECTELPGYSNALRQKFNLPVYDVLTLCSLLIASVAVSPTLGAHAHFVNEM</sequence>
<dbReference type="EnsemblProtists" id="EOD32932">
    <property type="protein sequence ID" value="EOD32932"/>
    <property type="gene ID" value="EMIHUDRAFT_253221"/>
</dbReference>
<keyword evidence="2" id="KW-1185">Reference proteome</keyword>
<organism evidence="1 2">
    <name type="scientific">Emiliania huxleyi (strain CCMP1516)</name>
    <dbReference type="NCBI Taxonomy" id="280463"/>
    <lineage>
        <taxon>Eukaryota</taxon>
        <taxon>Haptista</taxon>
        <taxon>Haptophyta</taxon>
        <taxon>Prymnesiophyceae</taxon>
        <taxon>Isochrysidales</taxon>
        <taxon>Noelaerhabdaceae</taxon>
        <taxon>Emiliania</taxon>
    </lineage>
</organism>
<dbReference type="KEGG" id="ehx:EMIHUDRAFT_253221"/>
<dbReference type="GeneID" id="17278205"/>
<dbReference type="PaxDb" id="2903-EOD32421"/>
<dbReference type="KEGG" id="ehx:EMIHUDRAFT_230989"/>
<dbReference type="AlphaFoldDB" id="A0A0D3KAZ7"/>
<dbReference type="RefSeq" id="XP_005788749.1">
    <property type="nucleotide sequence ID" value="XM_005788692.1"/>
</dbReference>
<dbReference type="HOGENOM" id="CLU_856456_0_0_1"/>
<name>A0A0D3KAZ7_EMIH1</name>
<dbReference type="RefSeq" id="XP_005784850.1">
    <property type="nucleotide sequence ID" value="XM_005784793.1"/>
</dbReference>
<dbReference type="GeneID" id="17281591"/>
<proteinExistence type="predicted"/>
<accession>A0A0D3KAZ7</accession>
<reference evidence="2" key="1">
    <citation type="journal article" date="2013" name="Nature">
        <title>Pan genome of the phytoplankton Emiliania underpins its global distribution.</title>
        <authorList>
            <person name="Read B.A."/>
            <person name="Kegel J."/>
            <person name="Klute M.J."/>
            <person name="Kuo A."/>
            <person name="Lefebvre S.C."/>
            <person name="Maumus F."/>
            <person name="Mayer C."/>
            <person name="Miller J."/>
            <person name="Monier A."/>
            <person name="Salamov A."/>
            <person name="Young J."/>
            <person name="Aguilar M."/>
            <person name="Claverie J.M."/>
            <person name="Frickenhaus S."/>
            <person name="Gonzalez K."/>
            <person name="Herman E.K."/>
            <person name="Lin Y.C."/>
            <person name="Napier J."/>
            <person name="Ogata H."/>
            <person name="Sarno A.F."/>
            <person name="Shmutz J."/>
            <person name="Schroeder D."/>
            <person name="de Vargas C."/>
            <person name="Verret F."/>
            <person name="von Dassow P."/>
            <person name="Valentin K."/>
            <person name="Van de Peer Y."/>
            <person name="Wheeler G."/>
            <person name="Dacks J.B."/>
            <person name="Delwiche C.F."/>
            <person name="Dyhrman S.T."/>
            <person name="Glockner G."/>
            <person name="John U."/>
            <person name="Richards T."/>
            <person name="Worden A.Z."/>
            <person name="Zhang X."/>
            <person name="Grigoriev I.V."/>
            <person name="Allen A.E."/>
            <person name="Bidle K."/>
            <person name="Borodovsky M."/>
            <person name="Bowler C."/>
            <person name="Brownlee C."/>
            <person name="Cock J.M."/>
            <person name="Elias M."/>
            <person name="Gladyshev V.N."/>
            <person name="Groth M."/>
            <person name="Guda C."/>
            <person name="Hadaegh A."/>
            <person name="Iglesias-Rodriguez M.D."/>
            <person name="Jenkins J."/>
            <person name="Jones B.M."/>
            <person name="Lawson T."/>
            <person name="Leese F."/>
            <person name="Lindquist E."/>
            <person name="Lobanov A."/>
            <person name="Lomsadze A."/>
            <person name="Malik S.B."/>
            <person name="Marsh M.E."/>
            <person name="Mackinder L."/>
            <person name="Mock T."/>
            <person name="Mueller-Roeber B."/>
            <person name="Pagarete A."/>
            <person name="Parker M."/>
            <person name="Probert I."/>
            <person name="Quesneville H."/>
            <person name="Raines C."/>
            <person name="Rensing S.A."/>
            <person name="Riano-Pachon D.M."/>
            <person name="Richier S."/>
            <person name="Rokitta S."/>
            <person name="Shiraiwa Y."/>
            <person name="Soanes D.M."/>
            <person name="van der Giezen M."/>
            <person name="Wahlund T.M."/>
            <person name="Williams B."/>
            <person name="Wilson W."/>
            <person name="Wolfe G."/>
            <person name="Wurch L.L."/>
        </authorList>
    </citation>
    <scope>NUCLEOTIDE SEQUENCE</scope>
</reference>
<evidence type="ECO:0000313" key="2">
    <source>
        <dbReference type="Proteomes" id="UP000013827"/>
    </source>
</evidence>
<dbReference type="GeneID" id="17277694"/>
<dbReference type="EnsemblProtists" id="EOD32421">
    <property type="protein sequence ID" value="EOD32421"/>
    <property type="gene ID" value="EMIHUDRAFT_230989"/>
</dbReference>
<dbReference type="RefSeq" id="XP_005785361.1">
    <property type="nucleotide sequence ID" value="XM_005785304.1"/>
</dbReference>
<dbReference type="Proteomes" id="UP000013827">
    <property type="component" value="Unassembled WGS sequence"/>
</dbReference>
<dbReference type="KEGG" id="ehx:EMIHUDRAFT_226657"/>
<protein>
    <submittedName>
        <fullName evidence="1">Uncharacterized protein</fullName>
    </submittedName>
</protein>
<dbReference type="EnsemblProtists" id="EOD36320">
    <property type="protein sequence ID" value="EOD36320"/>
    <property type="gene ID" value="EMIHUDRAFT_226657"/>
</dbReference>